<evidence type="ECO:0000256" key="1">
    <source>
        <dbReference type="ARBA" id="ARBA00004429"/>
    </source>
</evidence>
<evidence type="ECO:0000256" key="3">
    <source>
        <dbReference type="ARBA" id="ARBA00022475"/>
    </source>
</evidence>
<feature type="transmembrane region" description="Helical" evidence="9">
    <location>
        <begin position="121"/>
        <end position="142"/>
    </location>
</feature>
<evidence type="ECO:0000256" key="8">
    <source>
        <dbReference type="ARBA" id="ARBA00035655"/>
    </source>
</evidence>
<dbReference type="AlphaFoldDB" id="A0A246IDC9"/>
<keyword evidence="4" id="KW-0997">Cell inner membrane</keyword>
<proteinExistence type="inferred from homology"/>
<feature type="transmembrane region" description="Helical" evidence="9">
    <location>
        <begin position="6"/>
        <end position="28"/>
    </location>
</feature>
<evidence type="ECO:0000256" key="6">
    <source>
        <dbReference type="ARBA" id="ARBA00022989"/>
    </source>
</evidence>
<keyword evidence="3" id="KW-1003">Cell membrane</keyword>
<keyword evidence="7 9" id="KW-0472">Membrane</keyword>
<keyword evidence="5 9" id="KW-0812">Transmembrane</keyword>
<reference evidence="10 11" key="1">
    <citation type="submission" date="2017-06" db="EMBL/GenBank/DDBJ databases">
        <authorList>
            <person name="Kim H.J."/>
            <person name="Triplett B.A."/>
        </authorList>
    </citation>
    <scope>NUCLEOTIDE SEQUENCE [LARGE SCALE GENOMIC DNA]</scope>
    <source>
        <strain evidence="10 11">594</strain>
    </source>
</reference>
<comment type="caution">
    <text evidence="10">The sequence shown here is derived from an EMBL/GenBank/DDBJ whole genome shotgun (WGS) entry which is preliminary data.</text>
</comment>
<dbReference type="PANTHER" id="PTHR30574">
    <property type="entry name" value="INNER MEMBRANE PROTEIN YEDE"/>
    <property type="match status" value="1"/>
</dbReference>
<evidence type="ECO:0000256" key="7">
    <source>
        <dbReference type="ARBA" id="ARBA00023136"/>
    </source>
</evidence>
<evidence type="ECO:0000256" key="2">
    <source>
        <dbReference type="ARBA" id="ARBA00022448"/>
    </source>
</evidence>
<evidence type="ECO:0000313" key="10">
    <source>
        <dbReference type="EMBL" id="OWQ78033.1"/>
    </source>
</evidence>
<dbReference type="Proteomes" id="UP000197090">
    <property type="component" value="Unassembled WGS sequence"/>
</dbReference>
<dbReference type="EMBL" id="NIVX01000026">
    <property type="protein sequence ID" value="OWQ78033.1"/>
    <property type="molecule type" value="Genomic_DNA"/>
</dbReference>
<evidence type="ECO:0000256" key="5">
    <source>
        <dbReference type="ARBA" id="ARBA00022692"/>
    </source>
</evidence>
<name>A0A246IDC9_STEMA</name>
<organism evidence="10 11">
    <name type="scientific">Stenotrophomonas maltophilia</name>
    <name type="common">Pseudomonas maltophilia</name>
    <name type="synonym">Xanthomonas maltophilia</name>
    <dbReference type="NCBI Taxonomy" id="40324"/>
    <lineage>
        <taxon>Bacteria</taxon>
        <taxon>Pseudomonadati</taxon>
        <taxon>Pseudomonadota</taxon>
        <taxon>Gammaproteobacteria</taxon>
        <taxon>Lysobacterales</taxon>
        <taxon>Lysobacteraceae</taxon>
        <taxon>Stenotrophomonas</taxon>
        <taxon>Stenotrophomonas maltophilia group</taxon>
    </lineage>
</organism>
<evidence type="ECO:0000313" key="11">
    <source>
        <dbReference type="Proteomes" id="UP000197090"/>
    </source>
</evidence>
<accession>A0A246IDC9</accession>
<dbReference type="InterPro" id="IPR007272">
    <property type="entry name" value="Sulf_transp_TsuA/YedE"/>
</dbReference>
<comment type="similarity">
    <text evidence="8">Belongs to the TsuA/YedE (TC 9.B.102) family.</text>
</comment>
<evidence type="ECO:0000256" key="4">
    <source>
        <dbReference type="ARBA" id="ARBA00022519"/>
    </source>
</evidence>
<sequence length="146" mass="14695">MSIAPLAWYWPLLGGLMIGIAAGGYLVLTGRIAGISGMLANLGTNSGAAKRHHSALFLAGVLIGGGAALTWHPVPLPALTEQTWPSVVVAGLLVGFGTRLGSGCTSGHGICGLSRLSPRSIAATALFMAAGMLTVGIVRHLLGMSP</sequence>
<dbReference type="PANTHER" id="PTHR30574:SF1">
    <property type="entry name" value="SULPHUR TRANSPORT DOMAIN-CONTAINING PROTEIN"/>
    <property type="match status" value="1"/>
</dbReference>
<dbReference type="RefSeq" id="WP_088496375.1">
    <property type="nucleotide sequence ID" value="NZ_NIVX01000026.1"/>
</dbReference>
<gene>
    <name evidence="10" type="ORF">CEE63_03215</name>
</gene>
<feature type="transmembrane region" description="Helical" evidence="9">
    <location>
        <begin position="55"/>
        <end position="72"/>
    </location>
</feature>
<dbReference type="GO" id="GO:0005886">
    <property type="term" value="C:plasma membrane"/>
    <property type="evidence" value="ECO:0007669"/>
    <property type="project" value="UniProtKB-SubCell"/>
</dbReference>
<keyword evidence="2" id="KW-0813">Transport</keyword>
<comment type="subcellular location">
    <subcellularLocation>
        <location evidence="1">Cell inner membrane</location>
        <topology evidence="1">Multi-pass membrane protein</topology>
    </subcellularLocation>
</comment>
<evidence type="ECO:0000256" key="9">
    <source>
        <dbReference type="SAM" id="Phobius"/>
    </source>
</evidence>
<protein>
    <submittedName>
        <fullName evidence="10">Uncharacterized protein</fullName>
    </submittedName>
</protein>
<keyword evidence="6 9" id="KW-1133">Transmembrane helix</keyword>
<dbReference type="Pfam" id="PF04143">
    <property type="entry name" value="Sulf_transp"/>
    <property type="match status" value="1"/>
</dbReference>